<feature type="domain" description="COMMD9 N-terminal" evidence="1">
    <location>
        <begin position="4"/>
        <end position="79"/>
    </location>
</feature>
<dbReference type="AlphaFoldDB" id="A0A6S7IW99"/>
<evidence type="ECO:0000313" key="2">
    <source>
        <dbReference type="EMBL" id="CAB4009751.1"/>
    </source>
</evidence>
<dbReference type="InterPro" id="IPR048676">
    <property type="entry name" value="COMMD9_N"/>
</dbReference>
<dbReference type="EMBL" id="CACRXK020006561">
    <property type="protein sequence ID" value="CAB4009751.1"/>
    <property type="molecule type" value="Genomic_DNA"/>
</dbReference>
<dbReference type="Pfam" id="PF20923">
    <property type="entry name" value="COMMD9_HN"/>
    <property type="match status" value="1"/>
</dbReference>
<gene>
    <name evidence="2" type="ORF">PACLA_8A066355</name>
</gene>
<dbReference type="OrthoDB" id="64318at2759"/>
<comment type="caution">
    <text evidence="2">The sequence shown here is derived from an EMBL/GenBank/DDBJ whole genome shotgun (WGS) entry which is preliminary data.</text>
</comment>
<accession>A0A6S7IW99</accession>
<proteinExistence type="predicted"/>
<dbReference type="PANTHER" id="PTHR15663">
    <property type="entry name" value="COMM DOMAIN-CONTAINING PROTEIN 9"/>
    <property type="match status" value="1"/>
</dbReference>
<feature type="non-terminal residue" evidence="2">
    <location>
        <position position="90"/>
    </location>
</feature>
<keyword evidence="3" id="KW-1185">Reference proteome</keyword>
<evidence type="ECO:0000259" key="1">
    <source>
        <dbReference type="Pfam" id="PF20923"/>
    </source>
</evidence>
<sequence>AKSKDVVGKLINDAFNYRNGKVPAVVYSSITEALGCENTEADQLFCSLQQLVKNCLYENVADRQSIAALFPGDFHKNLKDLLAKIISDHM</sequence>
<dbReference type="PANTHER" id="PTHR15663:SF4">
    <property type="entry name" value="COMM DOMAIN-CONTAINING PROTEIN 9"/>
    <property type="match status" value="1"/>
</dbReference>
<dbReference type="Proteomes" id="UP001152795">
    <property type="component" value="Unassembled WGS sequence"/>
</dbReference>
<organism evidence="2 3">
    <name type="scientific">Paramuricea clavata</name>
    <name type="common">Red gorgonian</name>
    <name type="synonym">Violescent sea-whip</name>
    <dbReference type="NCBI Taxonomy" id="317549"/>
    <lineage>
        <taxon>Eukaryota</taxon>
        <taxon>Metazoa</taxon>
        <taxon>Cnidaria</taxon>
        <taxon>Anthozoa</taxon>
        <taxon>Octocorallia</taxon>
        <taxon>Malacalcyonacea</taxon>
        <taxon>Plexauridae</taxon>
        <taxon>Paramuricea</taxon>
    </lineage>
</organism>
<evidence type="ECO:0000313" key="3">
    <source>
        <dbReference type="Proteomes" id="UP001152795"/>
    </source>
</evidence>
<name>A0A6S7IW99_PARCT</name>
<dbReference type="InterPro" id="IPR037360">
    <property type="entry name" value="COMMD9"/>
</dbReference>
<protein>
    <recommendedName>
        <fullName evidence="1">COMMD9 N-terminal domain-containing protein</fullName>
    </recommendedName>
</protein>
<reference evidence="2" key="1">
    <citation type="submission" date="2020-04" db="EMBL/GenBank/DDBJ databases">
        <authorList>
            <person name="Alioto T."/>
            <person name="Alioto T."/>
            <person name="Gomez Garrido J."/>
        </authorList>
    </citation>
    <scope>NUCLEOTIDE SEQUENCE</scope>
    <source>
        <strain evidence="2">A484AB</strain>
    </source>
</reference>